<dbReference type="AlphaFoldDB" id="A0A3E2HF33"/>
<evidence type="ECO:0000259" key="3">
    <source>
        <dbReference type="PROSITE" id="PS00624"/>
    </source>
</evidence>
<evidence type="ECO:0000313" key="4">
    <source>
        <dbReference type="EMBL" id="RFU31691.1"/>
    </source>
</evidence>
<sequence>MAEYDAATHGDMDIIFAGGGTPACVAAGRLARANPDLKILLVEGGRSSFEDPVVRTPALYMSHLAPESETAIPSKYLNGCEAIVPMGGILGGGSAINFMMYTRAQGVDFDSWNTPGWTSEDILPLCKQLETFHQDEPGIDRSRHGYNGPIHVSDGGFRARKTETLFCDTIKEMGMKEIVDLEDLNQVDGFSVVRVVFDNSNPPRATGVECKPNAKHQPSLSFSNPVKSVINAKKLVVVTAGTLGSPQILERSGVGNPDVLKRVDIPVVSNVPGVGENYQDHNIIFYPYNTTLAPEETFDGIVSGRKDVSRARAAKEPIFEAAGPAFQKCWARDYQPFPARPLILCCFINGFLGDQNLVEPGQYITLGPTTAYPYARGSIHITSADDVLEGYEFDNGFLSNPFDVKAQVWGYKMSREIARRLPFCKGELALGHPAFPTRSRAALSELSYTSVAPDDKVEYSEQDDAVIEDWIRSNVNTTWHSLGTCAMKPLAKRGVVDGNLNVHGTIGLKVADLSIGPENVGANTNGTALVIGEKAAIIIAQELGL</sequence>
<dbReference type="EMBL" id="NCSJ02000070">
    <property type="protein sequence ID" value="RFU31691.1"/>
    <property type="molecule type" value="Genomic_DNA"/>
</dbReference>
<dbReference type="SUPFAM" id="SSF54373">
    <property type="entry name" value="FAD-linked reductases, C-terminal domain"/>
    <property type="match status" value="1"/>
</dbReference>
<accession>A0A3E2HF33</accession>
<proteinExistence type="inferred from homology"/>
<reference evidence="4 5" key="1">
    <citation type="submission" date="2018-05" db="EMBL/GenBank/DDBJ databases">
        <title>Draft genome sequence of Scytalidium lignicola DSM 105466, a ubiquitous saprotrophic fungus.</title>
        <authorList>
            <person name="Buettner E."/>
            <person name="Gebauer A.M."/>
            <person name="Hofrichter M."/>
            <person name="Liers C."/>
            <person name="Kellner H."/>
        </authorList>
    </citation>
    <scope>NUCLEOTIDE SEQUENCE [LARGE SCALE GENOMIC DNA]</scope>
    <source>
        <strain evidence="4 5">DSM 105466</strain>
    </source>
</reference>
<keyword evidence="2" id="KW-0274">FAD</keyword>
<dbReference type="OrthoDB" id="269227at2759"/>
<keyword evidence="2" id="KW-0285">Flavoprotein</keyword>
<dbReference type="GO" id="GO:0050660">
    <property type="term" value="F:flavin adenine dinucleotide binding"/>
    <property type="evidence" value="ECO:0007669"/>
    <property type="project" value="InterPro"/>
</dbReference>
<feature type="non-terminal residue" evidence="4">
    <location>
        <position position="545"/>
    </location>
</feature>
<name>A0A3E2HF33_SCYLI</name>
<protein>
    <recommendedName>
        <fullName evidence="3">Glucose-methanol-choline oxidoreductase N-terminal domain-containing protein</fullName>
    </recommendedName>
</protein>
<feature type="binding site" evidence="2">
    <location>
        <begin position="479"/>
        <end position="480"/>
    </location>
    <ligand>
        <name>FAD</name>
        <dbReference type="ChEBI" id="CHEBI:57692"/>
    </ligand>
</feature>
<evidence type="ECO:0000313" key="5">
    <source>
        <dbReference type="Proteomes" id="UP000258309"/>
    </source>
</evidence>
<dbReference type="SUPFAM" id="SSF51905">
    <property type="entry name" value="FAD/NAD(P)-binding domain"/>
    <property type="match status" value="1"/>
</dbReference>
<dbReference type="PANTHER" id="PTHR11552:SF78">
    <property type="entry name" value="GLUCOSE-METHANOL-CHOLINE OXIDOREDUCTASE N-TERMINAL DOMAIN-CONTAINING PROTEIN"/>
    <property type="match status" value="1"/>
</dbReference>
<dbReference type="Pfam" id="PF00732">
    <property type="entry name" value="GMC_oxred_N"/>
    <property type="match status" value="2"/>
</dbReference>
<dbReference type="GO" id="GO:0016614">
    <property type="term" value="F:oxidoreductase activity, acting on CH-OH group of donors"/>
    <property type="evidence" value="ECO:0007669"/>
    <property type="project" value="InterPro"/>
</dbReference>
<evidence type="ECO:0000256" key="1">
    <source>
        <dbReference type="ARBA" id="ARBA00010790"/>
    </source>
</evidence>
<feature type="domain" description="Glucose-methanol-choline oxidoreductase N-terminal" evidence="3">
    <location>
        <begin position="241"/>
        <end position="255"/>
    </location>
</feature>
<comment type="similarity">
    <text evidence="1">Belongs to the GMC oxidoreductase family.</text>
</comment>
<dbReference type="STRING" id="5539.A0A3E2HF33"/>
<dbReference type="PROSITE" id="PS00624">
    <property type="entry name" value="GMC_OXRED_2"/>
    <property type="match status" value="1"/>
</dbReference>
<dbReference type="InterPro" id="IPR007867">
    <property type="entry name" value="GMC_OxRtase_C"/>
</dbReference>
<comment type="caution">
    <text evidence="4">The sequence shown here is derived from an EMBL/GenBank/DDBJ whole genome shotgun (WGS) entry which is preliminary data.</text>
</comment>
<dbReference type="InterPro" id="IPR036188">
    <property type="entry name" value="FAD/NAD-bd_sf"/>
</dbReference>
<dbReference type="Gene3D" id="3.50.50.60">
    <property type="entry name" value="FAD/NAD(P)-binding domain"/>
    <property type="match status" value="2"/>
</dbReference>
<gene>
    <name evidence="4" type="ORF">B7463_g4649</name>
</gene>
<dbReference type="Proteomes" id="UP000258309">
    <property type="component" value="Unassembled WGS sequence"/>
</dbReference>
<dbReference type="PIRSF" id="PIRSF000137">
    <property type="entry name" value="Alcohol_oxidase"/>
    <property type="match status" value="1"/>
</dbReference>
<comment type="cofactor">
    <cofactor evidence="2">
        <name>FAD</name>
        <dbReference type="ChEBI" id="CHEBI:57692"/>
    </cofactor>
</comment>
<organism evidence="4 5">
    <name type="scientific">Scytalidium lignicola</name>
    <name type="common">Hyphomycete</name>
    <dbReference type="NCBI Taxonomy" id="5539"/>
    <lineage>
        <taxon>Eukaryota</taxon>
        <taxon>Fungi</taxon>
        <taxon>Dikarya</taxon>
        <taxon>Ascomycota</taxon>
        <taxon>Pezizomycotina</taxon>
        <taxon>Leotiomycetes</taxon>
        <taxon>Leotiomycetes incertae sedis</taxon>
        <taxon>Scytalidium</taxon>
    </lineage>
</organism>
<dbReference type="PANTHER" id="PTHR11552">
    <property type="entry name" value="GLUCOSE-METHANOL-CHOLINE GMC OXIDOREDUCTASE"/>
    <property type="match status" value="1"/>
</dbReference>
<evidence type="ECO:0000256" key="2">
    <source>
        <dbReference type="PIRSR" id="PIRSR000137-2"/>
    </source>
</evidence>
<keyword evidence="5" id="KW-1185">Reference proteome</keyword>
<feature type="non-terminal residue" evidence="4">
    <location>
        <position position="1"/>
    </location>
</feature>
<dbReference type="Pfam" id="PF05199">
    <property type="entry name" value="GMC_oxred_C"/>
    <property type="match status" value="1"/>
</dbReference>
<dbReference type="InterPro" id="IPR012132">
    <property type="entry name" value="GMC_OxRdtase"/>
</dbReference>
<dbReference type="OMA" id="HVGTTWH"/>
<dbReference type="InterPro" id="IPR000172">
    <property type="entry name" value="GMC_OxRdtase_N"/>
</dbReference>